<reference evidence="2" key="1">
    <citation type="journal article" date="2016" name="Insect Biochem. Mol. Biol.">
        <title>Multifaceted biological insights from a draft genome sequence of the tobacco hornworm moth, Manduca sexta.</title>
        <authorList>
            <person name="Kanost M.R."/>
            <person name="Arrese E.L."/>
            <person name="Cao X."/>
            <person name="Chen Y.R."/>
            <person name="Chellapilla S."/>
            <person name="Goldsmith M.R."/>
            <person name="Grosse-Wilde E."/>
            <person name="Heckel D.G."/>
            <person name="Herndon N."/>
            <person name="Jiang H."/>
            <person name="Papanicolaou A."/>
            <person name="Qu J."/>
            <person name="Soulages J.L."/>
            <person name="Vogel H."/>
            <person name="Walters J."/>
            <person name="Waterhouse R.M."/>
            <person name="Ahn S.J."/>
            <person name="Almeida F.C."/>
            <person name="An C."/>
            <person name="Aqrawi P."/>
            <person name="Bretschneider A."/>
            <person name="Bryant W.B."/>
            <person name="Bucks S."/>
            <person name="Chao H."/>
            <person name="Chevignon G."/>
            <person name="Christen J.M."/>
            <person name="Clarke D.F."/>
            <person name="Dittmer N.T."/>
            <person name="Ferguson L.C.F."/>
            <person name="Garavelou S."/>
            <person name="Gordon K.H.J."/>
            <person name="Gunaratna R.T."/>
            <person name="Han Y."/>
            <person name="Hauser F."/>
            <person name="He Y."/>
            <person name="Heidel-Fischer H."/>
            <person name="Hirsh A."/>
            <person name="Hu Y."/>
            <person name="Jiang H."/>
            <person name="Kalra D."/>
            <person name="Klinner C."/>
            <person name="Konig C."/>
            <person name="Kovar C."/>
            <person name="Kroll A.R."/>
            <person name="Kuwar S.S."/>
            <person name="Lee S.L."/>
            <person name="Lehman R."/>
            <person name="Li K."/>
            <person name="Li Z."/>
            <person name="Liang H."/>
            <person name="Lovelace S."/>
            <person name="Lu Z."/>
            <person name="Mansfield J.H."/>
            <person name="McCulloch K.J."/>
            <person name="Mathew T."/>
            <person name="Morton B."/>
            <person name="Muzny D.M."/>
            <person name="Neunemann D."/>
            <person name="Ongeri F."/>
            <person name="Pauchet Y."/>
            <person name="Pu L.L."/>
            <person name="Pyrousis I."/>
            <person name="Rao X.J."/>
            <person name="Redding A."/>
            <person name="Roesel C."/>
            <person name="Sanchez-Gracia A."/>
            <person name="Schaack S."/>
            <person name="Shukla A."/>
            <person name="Tetreau G."/>
            <person name="Wang Y."/>
            <person name="Xiong G.H."/>
            <person name="Traut W."/>
            <person name="Walsh T.K."/>
            <person name="Worley K.C."/>
            <person name="Wu D."/>
            <person name="Wu W."/>
            <person name="Wu Y.Q."/>
            <person name="Zhang X."/>
            <person name="Zou Z."/>
            <person name="Zucker H."/>
            <person name="Briscoe A.D."/>
            <person name="Burmester T."/>
            <person name="Clem R.J."/>
            <person name="Feyereisen R."/>
            <person name="Grimmelikhuijzen C.J.P."/>
            <person name="Hamodrakas S.J."/>
            <person name="Hansson B.S."/>
            <person name="Huguet E."/>
            <person name="Jermiin L.S."/>
            <person name="Lan Q."/>
            <person name="Lehman H.K."/>
            <person name="Lorenzen M."/>
            <person name="Merzendorfer H."/>
            <person name="Michalopoulos I."/>
            <person name="Morton D.B."/>
            <person name="Muthukrishnan S."/>
            <person name="Oakeshott J.G."/>
            <person name="Palmer W."/>
            <person name="Park Y."/>
            <person name="Passarelli A.L."/>
            <person name="Rozas J."/>
            <person name="Schwartz L.M."/>
            <person name="Smith W."/>
            <person name="Southgate A."/>
            <person name="Vilcinskas A."/>
            <person name="Vogt R."/>
            <person name="Wang P."/>
            <person name="Werren J."/>
            <person name="Yu X.Q."/>
            <person name="Zhou J.J."/>
            <person name="Brown S.J."/>
            <person name="Scherer S.E."/>
            <person name="Richards S."/>
            <person name="Blissard G.W."/>
        </authorList>
    </citation>
    <scope>NUCLEOTIDE SEQUENCE</scope>
</reference>
<evidence type="ECO:0000313" key="2">
    <source>
        <dbReference type="EMBL" id="KAG6452644.1"/>
    </source>
</evidence>
<feature type="chain" id="PRO_5037554464" evidence="1">
    <location>
        <begin position="20"/>
        <end position="219"/>
    </location>
</feature>
<dbReference type="Proteomes" id="UP000791440">
    <property type="component" value="Unassembled WGS sequence"/>
</dbReference>
<dbReference type="PANTHER" id="PTHR11008:SF9">
    <property type="entry name" value="PROTEIN TAKEOUT-LIKE PROTEIN"/>
    <property type="match status" value="1"/>
</dbReference>
<evidence type="ECO:0000313" key="3">
    <source>
        <dbReference type="Proteomes" id="UP000791440"/>
    </source>
</evidence>
<name>A0A922CNP5_MANSE</name>
<reference evidence="2" key="2">
    <citation type="submission" date="2020-12" db="EMBL/GenBank/DDBJ databases">
        <authorList>
            <person name="Kanost M."/>
        </authorList>
    </citation>
    <scope>NUCLEOTIDE SEQUENCE</scope>
</reference>
<dbReference type="AlphaFoldDB" id="A0A922CNP5"/>
<evidence type="ECO:0000256" key="1">
    <source>
        <dbReference type="SAM" id="SignalP"/>
    </source>
</evidence>
<gene>
    <name evidence="2" type="ORF">O3G_MSEX007708</name>
</gene>
<dbReference type="PANTHER" id="PTHR11008">
    <property type="entry name" value="PROTEIN TAKEOUT-LIKE PROTEIN"/>
    <property type="match status" value="1"/>
</dbReference>
<sequence>MNRTPFVFIVFLNLVLIKGKDVTPKNDLEMKMLYLVDKWRTGDLDALPYPMPPLDEWRMPPFEGKYNGLGLQMTFSTTGMLITGLNNFTITEMNISEENLEGSAVLNYPFVNMEADNYKLNGRAYVVYKLRGSGRMNVRVRNTKLVFGFRVNNNGSKPVVDDLQLDYEIESLEVCNINFRYFLLYHSWHLLKSVIKCNAVIKLVSSCSKIEVNFCKFSW</sequence>
<keyword evidence="3" id="KW-1185">Reference proteome</keyword>
<dbReference type="Pfam" id="PF06585">
    <property type="entry name" value="JHBP"/>
    <property type="match status" value="1"/>
</dbReference>
<comment type="caution">
    <text evidence="2">The sequence shown here is derived from an EMBL/GenBank/DDBJ whole genome shotgun (WGS) entry which is preliminary data.</text>
</comment>
<proteinExistence type="predicted"/>
<dbReference type="InterPro" id="IPR010562">
    <property type="entry name" value="Haemolymph_juvenile_hormone-bd"/>
</dbReference>
<feature type="signal peptide" evidence="1">
    <location>
        <begin position="1"/>
        <end position="19"/>
    </location>
</feature>
<accession>A0A922CNP5</accession>
<organism evidence="2 3">
    <name type="scientific">Manduca sexta</name>
    <name type="common">Tobacco hawkmoth</name>
    <name type="synonym">Tobacco hornworm</name>
    <dbReference type="NCBI Taxonomy" id="7130"/>
    <lineage>
        <taxon>Eukaryota</taxon>
        <taxon>Metazoa</taxon>
        <taxon>Ecdysozoa</taxon>
        <taxon>Arthropoda</taxon>
        <taxon>Hexapoda</taxon>
        <taxon>Insecta</taxon>
        <taxon>Pterygota</taxon>
        <taxon>Neoptera</taxon>
        <taxon>Endopterygota</taxon>
        <taxon>Lepidoptera</taxon>
        <taxon>Glossata</taxon>
        <taxon>Ditrysia</taxon>
        <taxon>Bombycoidea</taxon>
        <taxon>Sphingidae</taxon>
        <taxon>Sphinginae</taxon>
        <taxon>Sphingini</taxon>
        <taxon>Manduca</taxon>
    </lineage>
</organism>
<protein>
    <submittedName>
        <fullName evidence="2">Uncharacterized protein</fullName>
    </submittedName>
</protein>
<keyword evidence="1" id="KW-0732">Signal</keyword>
<dbReference type="EMBL" id="JH668427">
    <property type="protein sequence ID" value="KAG6452644.1"/>
    <property type="molecule type" value="Genomic_DNA"/>
</dbReference>